<organism evidence="7 8">
    <name type="scientific">Microlunatus phosphovorus (strain ATCC 700054 / DSM 10555 / JCM 9379 / NBRC 101784 / NCIMB 13414 / VKM Ac-1990 / NM-1)</name>
    <dbReference type="NCBI Taxonomy" id="1032480"/>
    <lineage>
        <taxon>Bacteria</taxon>
        <taxon>Bacillati</taxon>
        <taxon>Actinomycetota</taxon>
        <taxon>Actinomycetes</taxon>
        <taxon>Propionibacteriales</taxon>
        <taxon>Propionibacteriaceae</taxon>
        <taxon>Microlunatus</taxon>
    </lineage>
</organism>
<feature type="domain" description="Imelysin-like" evidence="5">
    <location>
        <begin position="159"/>
        <end position="395"/>
    </location>
</feature>
<dbReference type="STRING" id="1032480.MLP_51580"/>
<evidence type="ECO:0000256" key="2">
    <source>
        <dbReference type="ARBA" id="ARBA00005989"/>
    </source>
</evidence>
<keyword evidence="3 4" id="KW-0732">Signal</keyword>
<evidence type="ECO:0000313" key="8">
    <source>
        <dbReference type="Proteomes" id="UP000007947"/>
    </source>
</evidence>
<dbReference type="Pfam" id="PF13473">
    <property type="entry name" value="Cupredoxin_1"/>
    <property type="match status" value="1"/>
</dbReference>
<evidence type="ECO:0000259" key="5">
    <source>
        <dbReference type="Pfam" id="PF09375"/>
    </source>
</evidence>
<dbReference type="eggNOG" id="COG2822">
    <property type="taxonomic scope" value="Bacteria"/>
</dbReference>
<dbReference type="HOGENOM" id="CLU_050342_2_1_11"/>
<dbReference type="PROSITE" id="PS51257">
    <property type="entry name" value="PROKAR_LIPOPROTEIN"/>
    <property type="match status" value="1"/>
</dbReference>
<comment type="subcellular location">
    <subcellularLocation>
        <location evidence="1">Periplasm</location>
    </subcellularLocation>
</comment>
<dbReference type="InterPro" id="IPR050894">
    <property type="entry name" value="EfeM/EfeO_iron_uptake"/>
</dbReference>
<dbReference type="KEGG" id="mph:MLP_51580"/>
<comment type="similarity">
    <text evidence="2">Belongs to the EfeM/EfeO family.</text>
</comment>
<evidence type="ECO:0000256" key="1">
    <source>
        <dbReference type="ARBA" id="ARBA00004418"/>
    </source>
</evidence>
<keyword evidence="8" id="KW-1185">Reference proteome</keyword>
<dbReference type="Gene3D" id="1.20.1420.20">
    <property type="entry name" value="M75 peptidase, HXXE motif"/>
    <property type="match status" value="1"/>
</dbReference>
<feature type="chain" id="PRO_5039438134" description="PbrT family lead (Pb2+) uptake porter" evidence="4">
    <location>
        <begin position="29"/>
        <end position="400"/>
    </location>
</feature>
<feature type="domain" description="EfeO-type cupredoxin-like" evidence="6">
    <location>
        <begin position="28"/>
        <end position="126"/>
    </location>
</feature>
<dbReference type="InterPro" id="IPR034981">
    <property type="entry name" value="Imelysin-like_EfeO/Algp7"/>
</dbReference>
<dbReference type="PANTHER" id="PTHR39192">
    <property type="entry name" value="IRON UPTAKE SYSTEM COMPONENT EFEO"/>
    <property type="match status" value="1"/>
</dbReference>
<dbReference type="EMBL" id="AP012204">
    <property type="protein sequence ID" value="BAK38172.1"/>
    <property type="molecule type" value="Genomic_DNA"/>
</dbReference>
<evidence type="ECO:0000256" key="4">
    <source>
        <dbReference type="SAM" id="SignalP"/>
    </source>
</evidence>
<dbReference type="InterPro" id="IPR018976">
    <property type="entry name" value="Imelysin-like"/>
</dbReference>
<dbReference type="Proteomes" id="UP000007947">
    <property type="component" value="Chromosome"/>
</dbReference>
<dbReference type="NCBIfam" id="NF041757">
    <property type="entry name" value="EfeO"/>
    <property type="match status" value="1"/>
</dbReference>
<proteinExistence type="inferred from homology"/>
<dbReference type="Pfam" id="PF09375">
    <property type="entry name" value="Peptidase_M75"/>
    <property type="match status" value="1"/>
</dbReference>
<feature type="signal peptide" evidence="4">
    <location>
        <begin position="1"/>
        <end position="28"/>
    </location>
</feature>
<evidence type="ECO:0000256" key="3">
    <source>
        <dbReference type="ARBA" id="ARBA00022729"/>
    </source>
</evidence>
<dbReference type="PANTHER" id="PTHR39192:SF1">
    <property type="entry name" value="IRON UPTAKE SYSTEM COMPONENT EFEO"/>
    <property type="match status" value="1"/>
</dbReference>
<dbReference type="CDD" id="cd14656">
    <property type="entry name" value="Imelysin-like_EfeO"/>
    <property type="match status" value="1"/>
</dbReference>
<protein>
    <recommendedName>
        <fullName evidence="9">PbrT family lead (Pb2+) uptake porter</fullName>
    </recommendedName>
</protein>
<dbReference type="AlphaFoldDB" id="F5XHG4"/>
<evidence type="ECO:0000259" key="6">
    <source>
        <dbReference type="Pfam" id="PF13473"/>
    </source>
</evidence>
<dbReference type="OrthoDB" id="7348379at2"/>
<reference evidence="7 8" key="1">
    <citation type="submission" date="2011-05" db="EMBL/GenBank/DDBJ databases">
        <title>Whole genome sequence of Microlunatus phosphovorus NM-1.</title>
        <authorList>
            <person name="Hosoyama A."/>
            <person name="Sasaki K."/>
            <person name="Harada T."/>
            <person name="Igarashi R."/>
            <person name="Kawakoshi A."/>
            <person name="Sasagawa M."/>
            <person name="Fukada J."/>
            <person name="Nakamura S."/>
            <person name="Katano Y."/>
            <person name="Hanada S."/>
            <person name="Kamagata Y."/>
            <person name="Nakamura N."/>
            <person name="Yamazaki S."/>
            <person name="Fujita N."/>
        </authorList>
    </citation>
    <scope>NUCLEOTIDE SEQUENCE [LARGE SCALE GENOMIC DNA]</scope>
    <source>
        <strain evidence="8">ATCC 700054 / DSM 10555 / JCM 9379 / NBRC 101784 / NCIMB 13414 / VKM Ac-1990 / NM-1</strain>
    </source>
</reference>
<accession>F5XHG4</accession>
<evidence type="ECO:0008006" key="9">
    <source>
        <dbReference type="Google" id="ProtNLM"/>
    </source>
</evidence>
<sequence length="400" mass="43849">MTLSFCRRPGRRTLAATASLALALPLLAACTDNAPAAGGNDASADPRALTVTATDTTCEVSTNTAPSGNLRFSVTNNGSKVNEFYLLASDGLRIVGEVENIGPGLTRDLVLQAPPGSYFTACKPGMIGDGIRAEFAVSDSGETLAPNEDEKELVAQANALYAAYVRDQTEQLLVKTEEFTKAFIAGDDDRARELYAPTRVHWERVETVAESFGDLDPEMDAREADLEKGQKWTGWHRIEKDLWSERAKNYTAMTPAERKEYADNLLANTKTLYERTRDMTFTADQIANGSKGLLDEVATGKVTGEEEYWSRTDLWDFQANVDGARVAFDGLKPLLEARGETELENQIETKFVALQELLDQHKKGDGFVYYNELTPDQVKELSNAVNALSEPLSKLTAAVI</sequence>
<name>F5XHG4_MICPN</name>
<dbReference type="InterPro" id="IPR038352">
    <property type="entry name" value="Imelysin_sf"/>
</dbReference>
<gene>
    <name evidence="7" type="ordered locus">MLP_51580</name>
</gene>
<dbReference type="InterPro" id="IPR028096">
    <property type="entry name" value="EfeO_Cupredoxin"/>
</dbReference>
<dbReference type="GO" id="GO:0042597">
    <property type="term" value="C:periplasmic space"/>
    <property type="evidence" value="ECO:0007669"/>
    <property type="project" value="UniProtKB-SubCell"/>
</dbReference>
<evidence type="ECO:0000313" key="7">
    <source>
        <dbReference type="EMBL" id="BAK38172.1"/>
    </source>
</evidence>
<dbReference type="RefSeq" id="WP_013865986.1">
    <property type="nucleotide sequence ID" value="NC_015635.1"/>
</dbReference>
<dbReference type="InterPro" id="IPR053377">
    <property type="entry name" value="Iron_uptake_EfeM/EfeO"/>
</dbReference>